<dbReference type="EMBL" id="JBHTKY010000037">
    <property type="protein sequence ID" value="MFD1167339.1"/>
    <property type="molecule type" value="Genomic_DNA"/>
</dbReference>
<name>A0ABW3RQQ5_9SPHI</name>
<organism evidence="2 3">
    <name type="scientific">Sphingobacterium daejeonense</name>
    <dbReference type="NCBI Taxonomy" id="371142"/>
    <lineage>
        <taxon>Bacteria</taxon>
        <taxon>Pseudomonadati</taxon>
        <taxon>Bacteroidota</taxon>
        <taxon>Sphingobacteriia</taxon>
        <taxon>Sphingobacteriales</taxon>
        <taxon>Sphingobacteriaceae</taxon>
        <taxon>Sphingobacterium</taxon>
    </lineage>
</organism>
<evidence type="ECO:0000313" key="3">
    <source>
        <dbReference type="Proteomes" id="UP001597205"/>
    </source>
</evidence>
<dbReference type="PANTHER" id="PTHR21180">
    <property type="entry name" value="ENDONUCLEASE/EXONUCLEASE/PHOSPHATASE FAMILY DOMAIN-CONTAINING PROTEIN 1"/>
    <property type="match status" value="1"/>
</dbReference>
<gene>
    <name evidence="2" type="ORF">ACFQ2C_17205</name>
</gene>
<reference evidence="3" key="1">
    <citation type="journal article" date="2019" name="Int. J. Syst. Evol. Microbiol.">
        <title>The Global Catalogue of Microorganisms (GCM) 10K type strain sequencing project: providing services to taxonomists for standard genome sequencing and annotation.</title>
        <authorList>
            <consortium name="The Broad Institute Genomics Platform"/>
            <consortium name="The Broad Institute Genome Sequencing Center for Infectious Disease"/>
            <person name="Wu L."/>
            <person name="Ma J."/>
        </authorList>
    </citation>
    <scope>NUCLEOTIDE SEQUENCE [LARGE SCALE GENOMIC DNA]</scope>
    <source>
        <strain evidence="3">CCUG 52468</strain>
    </source>
</reference>
<accession>A0ABW3RQQ5</accession>
<evidence type="ECO:0000256" key="1">
    <source>
        <dbReference type="SAM" id="Phobius"/>
    </source>
</evidence>
<keyword evidence="1" id="KW-0812">Transmembrane</keyword>
<keyword evidence="1" id="KW-0472">Membrane</keyword>
<dbReference type="PANTHER" id="PTHR21180:SF32">
    <property type="entry name" value="ENDONUCLEASE_EXONUCLEASE_PHOSPHATASE FAMILY DOMAIN-CONTAINING PROTEIN 1"/>
    <property type="match status" value="1"/>
</dbReference>
<protein>
    <submittedName>
        <fullName evidence="2">Helix-hairpin-helix domain-containing protein</fullName>
    </submittedName>
</protein>
<proteinExistence type="predicted"/>
<feature type="transmembrane region" description="Helical" evidence="1">
    <location>
        <begin position="9"/>
        <end position="29"/>
    </location>
</feature>
<dbReference type="InterPro" id="IPR051675">
    <property type="entry name" value="Endo/Exo/Phosphatase_dom_1"/>
</dbReference>
<dbReference type="Proteomes" id="UP001597205">
    <property type="component" value="Unassembled WGS sequence"/>
</dbReference>
<keyword evidence="1" id="KW-1133">Transmembrane helix</keyword>
<dbReference type="Gene3D" id="1.10.150.310">
    <property type="entry name" value="Tex RuvX-like domain-like"/>
    <property type="match status" value="1"/>
</dbReference>
<dbReference type="RefSeq" id="WP_380898621.1">
    <property type="nucleotide sequence ID" value="NZ_JBHTKY010000037.1"/>
</dbReference>
<dbReference type="Pfam" id="PF12836">
    <property type="entry name" value="HHH_3"/>
    <property type="match status" value="3"/>
</dbReference>
<comment type="caution">
    <text evidence="2">The sequence shown here is derived from an EMBL/GenBank/DDBJ whole genome shotgun (WGS) entry which is preliminary data.</text>
</comment>
<dbReference type="Gene3D" id="1.10.150.280">
    <property type="entry name" value="AF1531-like domain"/>
    <property type="match status" value="2"/>
</dbReference>
<sequence length="295" mass="34182">MTRKEQRGMFLLILLNSLLLTVNIFLPVFHKQKDIEFSMEEMAFSKESTSKPAPASYIKSKQNKHKHNNNKNQELFKVNPNVLDKAGWVKLGLSDKQAQVVLNYREKGGVFKNRDDLKKIYVLDDELLVDLLPFVEIPQTAQEIRKPTVFKDKISKDNYTNLSIDINLADSSEFMKLKGIGPVFSSRIIKFRDALGGFVKTEQLSEIYGLPEETYQHIFPKLTVDKSDVKLLKINVISVSELSKHPYVTYKQAQTIVNYRNQHGAFNRVEDLSKIHSSDEDFFRKIEFYLDFTEH</sequence>
<dbReference type="SUPFAM" id="SSF47781">
    <property type="entry name" value="RuvA domain 2-like"/>
    <property type="match status" value="3"/>
</dbReference>
<evidence type="ECO:0000313" key="2">
    <source>
        <dbReference type="EMBL" id="MFD1167339.1"/>
    </source>
</evidence>
<keyword evidence="3" id="KW-1185">Reference proteome</keyword>
<dbReference type="InterPro" id="IPR010994">
    <property type="entry name" value="RuvA_2-like"/>
</dbReference>